<sequence length="94" mass="10767">MIKRREPVNAQAVKDPELERRIEEFAIKADLVPGVEAATQTPDKDAPRDFKSIRVSFNEYEYGVLDDLSKKLNRSKLNLIRHAILMLAESEEAK</sequence>
<proteinExistence type="predicted"/>
<name>A0A2X3JWX0_ECOLX</name>
<dbReference type="Proteomes" id="UP000254718">
    <property type="component" value="Unassembled WGS sequence"/>
</dbReference>
<evidence type="ECO:0000313" key="2">
    <source>
        <dbReference type="EMBL" id="STO18194.1"/>
    </source>
</evidence>
<gene>
    <name evidence="1" type="ORF">NCTC8009_00596</name>
    <name evidence="2" type="ORF">NCTC8333_06453</name>
</gene>
<organism evidence="2 4">
    <name type="scientific">Escherichia coli</name>
    <dbReference type="NCBI Taxonomy" id="562"/>
    <lineage>
        <taxon>Bacteria</taxon>
        <taxon>Pseudomonadati</taxon>
        <taxon>Pseudomonadota</taxon>
        <taxon>Gammaproteobacteria</taxon>
        <taxon>Enterobacterales</taxon>
        <taxon>Enterobacteriaceae</taxon>
        <taxon>Escherichia</taxon>
    </lineage>
</organism>
<evidence type="ECO:0000313" key="1">
    <source>
        <dbReference type="EMBL" id="SPW74192.1"/>
    </source>
</evidence>
<dbReference type="AlphaFoldDB" id="A0A2X3JWX0"/>
<dbReference type="Proteomes" id="UP000250991">
    <property type="component" value="Unassembled WGS sequence"/>
</dbReference>
<dbReference type="RefSeq" id="WP_000596051.1">
    <property type="nucleotide sequence ID" value="NZ_CAJHQS010000018.1"/>
</dbReference>
<reference evidence="3 4" key="1">
    <citation type="submission" date="2018-06" db="EMBL/GenBank/DDBJ databases">
        <authorList>
            <consortium name="Pathogen Informatics"/>
            <person name="Doyle S."/>
        </authorList>
    </citation>
    <scope>NUCLEOTIDE SEQUENCE [LARGE SCALE GENOMIC DNA]</scope>
    <source>
        <strain evidence="1 3">NCTC8009</strain>
        <strain evidence="2 4">NCTC8333</strain>
    </source>
</reference>
<evidence type="ECO:0000313" key="4">
    <source>
        <dbReference type="Proteomes" id="UP000254718"/>
    </source>
</evidence>
<protein>
    <submittedName>
        <fullName evidence="2">Uncharacterized protein</fullName>
    </submittedName>
</protein>
<accession>A0A2X3JWX0</accession>
<evidence type="ECO:0000313" key="3">
    <source>
        <dbReference type="Proteomes" id="UP000250991"/>
    </source>
</evidence>
<dbReference type="EMBL" id="UARW01000007">
    <property type="protein sequence ID" value="SPW74192.1"/>
    <property type="molecule type" value="Genomic_DNA"/>
</dbReference>
<dbReference type="EMBL" id="UGFE01000007">
    <property type="protein sequence ID" value="STO18194.1"/>
    <property type="molecule type" value="Genomic_DNA"/>
</dbReference>